<evidence type="ECO:0000313" key="2">
    <source>
        <dbReference type="Proteomes" id="UP000053424"/>
    </source>
</evidence>
<dbReference type="EMBL" id="KN831872">
    <property type="protein sequence ID" value="KIM34701.1"/>
    <property type="molecule type" value="Genomic_DNA"/>
</dbReference>
<gene>
    <name evidence="1" type="ORF">M413DRAFT_450099</name>
</gene>
<sequence>MVISEFLKQEWVRQGDCMLESRRWAADANRQGVLGTSPAQWDVAVVLVINWTRFPRYVMTWNFTHEC</sequence>
<accession>A0A0C3BTL4</accession>
<organism evidence="1 2">
    <name type="scientific">Hebeloma cylindrosporum</name>
    <dbReference type="NCBI Taxonomy" id="76867"/>
    <lineage>
        <taxon>Eukaryota</taxon>
        <taxon>Fungi</taxon>
        <taxon>Dikarya</taxon>
        <taxon>Basidiomycota</taxon>
        <taxon>Agaricomycotina</taxon>
        <taxon>Agaricomycetes</taxon>
        <taxon>Agaricomycetidae</taxon>
        <taxon>Agaricales</taxon>
        <taxon>Agaricineae</taxon>
        <taxon>Hymenogastraceae</taxon>
        <taxon>Hebeloma</taxon>
    </lineage>
</organism>
<evidence type="ECO:0000313" key="1">
    <source>
        <dbReference type="EMBL" id="KIM34701.1"/>
    </source>
</evidence>
<proteinExistence type="predicted"/>
<protein>
    <submittedName>
        <fullName evidence="1">Uncharacterized protein</fullName>
    </submittedName>
</protein>
<dbReference type="Proteomes" id="UP000053424">
    <property type="component" value="Unassembled WGS sequence"/>
</dbReference>
<reference evidence="2" key="2">
    <citation type="submission" date="2015-01" db="EMBL/GenBank/DDBJ databases">
        <title>Evolutionary Origins and Diversification of the Mycorrhizal Mutualists.</title>
        <authorList>
            <consortium name="DOE Joint Genome Institute"/>
            <consortium name="Mycorrhizal Genomics Consortium"/>
            <person name="Kohler A."/>
            <person name="Kuo A."/>
            <person name="Nagy L.G."/>
            <person name="Floudas D."/>
            <person name="Copeland A."/>
            <person name="Barry K.W."/>
            <person name="Cichocki N."/>
            <person name="Veneault-Fourrey C."/>
            <person name="LaButti K."/>
            <person name="Lindquist E.A."/>
            <person name="Lipzen A."/>
            <person name="Lundell T."/>
            <person name="Morin E."/>
            <person name="Murat C."/>
            <person name="Riley R."/>
            <person name="Ohm R."/>
            <person name="Sun H."/>
            <person name="Tunlid A."/>
            <person name="Henrissat B."/>
            <person name="Grigoriev I.V."/>
            <person name="Hibbett D.S."/>
            <person name="Martin F."/>
        </authorList>
    </citation>
    <scope>NUCLEOTIDE SEQUENCE [LARGE SCALE GENOMIC DNA]</scope>
    <source>
        <strain evidence="2">h7</strain>
    </source>
</reference>
<name>A0A0C3BTL4_HEBCY</name>
<keyword evidence="2" id="KW-1185">Reference proteome</keyword>
<dbReference type="HOGENOM" id="CLU_2812644_0_0_1"/>
<reference evidence="1 2" key="1">
    <citation type="submission" date="2014-04" db="EMBL/GenBank/DDBJ databases">
        <authorList>
            <consortium name="DOE Joint Genome Institute"/>
            <person name="Kuo A."/>
            <person name="Gay G."/>
            <person name="Dore J."/>
            <person name="Kohler A."/>
            <person name="Nagy L.G."/>
            <person name="Floudas D."/>
            <person name="Copeland A."/>
            <person name="Barry K.W."/>
            <person name="Cichocki N."/>
            <person name="Veneault-Fourrey C."/>
            <person name="LaButti K."/>
            <person name="Lindquist E.A."/>
            <person name="Lipzen A."/>
            <person name="Lundell T."/>
            <person name="Morin E."/>
            <person name="Murat C."/>
            <person name="Sun H."/>
            <person name="Tunlid A."/>
            <person name="Henrissat B."/>
            <person name="Grigoriev I.V."/>
            <person name="Hibbett D.S."/>
            <person name="Martin F."/>
            <person name="Nordberg H.P."/>
            <person name="Cantor M.N."/>
            <person name="Hua S.X."/>
        </authorList>
    </citation>
    <scope>NUCLEOTIDE SEQUENCE [LARGE SCALE GENOMIC DNA]</scope>
    <source>
        <strain evidence="2">h7</strain>
    </source>
</reference>
<dbReference type="AlphaFoldDB" id="A0A0C3BTL4"/>